<keyword evidence="2" id="KW-0812">Transmembrane</keyword>
<reference evidence="3 4" key="1">
    <citation type="submission" date="2018-06" db="EMBL/GenBank/DDBJ databases">
        <title>Genomic Encyclopedia of Archaeal and Bacterial Type Strains, Phase II (KMG-II): from individual species to whole genera.</title>
        <authorList>
            <person name="Goeker M."/>
        </authorList>
    </citation>
    <scope>NUCLEOTIDE SEQUENCE [LARGE SCALE GENOMIC DNA]</scope>
    <source>
        <strain evidence="3 4">DSM 23241</strain>
    </source>
</reference>
<feature type="region of interest" description="Disordered" evidence="1">
    <location>
        <begin position="79"/>
        <end position="119"/>
    </location>
</feature>
<dbReference type="Proteomes" id="UP000249720">
    <property type="component" value="Unassembled WGS sequence"/>
</dbReference>
<evidence type="ECO:0000313" key="3">
    <source>
        <dbReference type="EMBL" id="PZX63673.1"/>
    </source>
</evidence>
<feature type="transmembrane region" description="Helical" evidence="2">
    <location>
        <begin position="48"/>
        <end position="66"/>
    </location>
</feature>
<dbReference type="AlphaFoldDB" id="A0A2W7RSK5"/>
<protein>
    <submittedName>
        <fullName evidence="3">Uncharacterized protein</fullName>
    </submittedName>
</protein>
<keyword evidence="2" id="KW-0472">Membrane</keyword>
<dbReference type="OrthoDB" id="619917at2"/>
<keyword evidence="2" id="KW-1133">Transmembrane helix</keyword>
<accession>A0A2W7RSK5</accession>
<evidence type="ECO:0000313" key="4">
    <source>
        <dbReference type="Proteomes" id="UP000249720"/>
    </source>
</evidence>
<organism evidence="3 4">
    <name type="scientific">Hydrotalea sandarakina</name>
    <dbReference type="NCBI Taxonomy" id="1004304"/>
    <lineage>
        <taxon>Bacteria</taxon>
        <taxon>Pseudomonadati</taxon>
        <taxon>Bacteroidota</taxon>
        <taxon>Chitinophagia</taxon>
        <taxon>Chitinophagales</taxon>
        <taxon>Chitinophagaceae</taxon>
        <taxon>Hydrotalea</taxon>
    </lineage>
</organism>
<dbReference type="RefSeq" id="WP_111294480.1">
    <property type="nucleotide sequence ID" value="NZ_QKZV01000003.1"/>
</dbReference>
<gene>
    <name evidence="3" type="ORF">LX80_01324</name>
</gene>
<sequence>MTDKQLDEFFSHKLKNYSAPVPPDMWERIMAERQKKPKAFWLTPSQKLMLAATFFIAALLLGFYFFNNTSQNKNTIEQNTTPAYSATPNNGNNATTEKDNSNLSINKTPNSINSSNSDVKANSNSVNINNIEANSTSIISSSKRSQTYSNLNSLSAKYKTVNNFSNDGDDLNSNNFGYNQVNAEPALKNSLLYNTNSIHLPPLNLRRILGLDACPNANGAQRNDWYIELYGSPDYTFKSITGNGASANYLQKKDSTEHLRGGFTVGARFSKTIGEHTYLKLGIQYNQINELFSQRKEDQVQTTTVIVRRTITTPQGTTTTVTDTSSVTQIGYRVIKSMNHYKNVELPVMLGYEFGMPDANWRFTINGGLIFGLSSWYMGETLDTSLQVVAINSKSNSGVYEHSFTTSIYGSLGIYRRITPQLDVFAEPYFRYNILGTNSLYGVNQRFGAAGISLGTRIQLNGRRQHL</sequence>
<comment type="caution">
    <text evidence="3">The sequence shown here is derived from an EMBL/GenBank/DDBJ whole genome shotgun (WGS) entry which is preliminary data.</text>
</comment>
<evidence type="ECO:0000256" key="2">
    <source>
        <dbReference type="SAM" id="Phobius"/>
    </source>
</evidence>
<dbReference type="EMBL" id="QKZV01000003">
    <property type="protein sequence ID" value="PZX63673.1"/>
    <property type="molecule type" value="Genomic_DNA"/>
</dbReference>
<keyword evidence="4" id="KW-1185">Reference proteome</keyword>
<proteinExistence type="predicted"/>
<evidence type="ECO:0000256" key="1">
    <source>
        <dbReference type="SAM" id="MobiDB-lite"/>
    </source>
</evidence>
<name>A0A2W7RSK5_9BACT</name>